<organism evidence="5 6">
    <name type="scientific">Camelus ferus</name>
    <name type="common">Wild bactrian camel</name>
    <name type="synonym">Camelus bactrianus ferus</name>
    <dbReference type="NCBI Taxonomy" id="419612"/>
    <lineage>
        <taxon>Eukaryota</taxon>
        <taxon>Metazoa</taxon>
        <taxon>Chordata</taxon>
        <taxon>Craniata</taxon>
        <taxon>Vertebrata</taxon>
        <taxon>Euteleostomi</taxon>
        <taxon>Mammalia</taxon>
        <taxon>Eutheria</taxon>
        <taxon>Laurasiatheria</taxon>
        <taxon>Artiodactyla</taxon>
        <taxon>Tylopoda</taxon>
        <taxon>Camelidae</taxon>
        <taxon>Camelus</taxon>
    </lineage>
</organism>
<feature type="domain" description="SH3" evidence="4">
    <location>
        <begin position="1"/>
        <end position="58"/>
    </location>
</feature>
<dbReference type="CTD" id="79729"/>
<dbReference type="PRINTS" id="PR00452">
    <property type="entry name" value="SH3DOMAIN"/>
</dbReference>
<keyword evidence="5" id="KW-1185">Reference proteome</keyword>
<dbReference type="RefSeq" id="XP_032351846.1">
    <property type="nucleotide sequence ID" value="XM_032495955.1"/>
</dbReference>
<reference evidence="6" key="1">
    <citation type="submission" date="2025-08" db="UniProtKB">
        <authorList>
            <consortium name="RefSeq"/>
        </authorList>
    </citation>
    <scope>IDENTIFICATION</scope>
    <source>
        <tissue evidence="6">Ear skin</tissue>
    </source>
</reference>
<evidence type="ECO:0000313" key="5">
    <source>
        <dbReference type="Proteomes" id="UP000694856"/>
    </source>
</evidence>
<dbReference type="GO" id="GO:0007015">
    <property type="term" value="P:actin filament organization"/>
    <property type="evidence" value="ECO:0007669"/>
    <property type="project" value="TreeGrafter"/>
</dbReference>
<feature type="region of interest" description="Disordered" evidence="3">
    <location>
        <begin position="63"/>
        <end position="102"/>
    </location>
</feature>
<name>A0A8B8UB73_CAMFR</name>
<dbReference type="GeneID" id="102505293"/>
<dbReference type="InterPro" id="IPR001452">
    <property type="entry name" value="SH3_domain"/>
</dbReference>
<dbReference type="PROSITE" id="PS50002">
    <property type="entry name" value="SH3"/>
    <property type="match status" value="2"/>
</dbReference>
<evidence type="ECO:0000256" key="2">
    <source>
        <dbReference type="PROSITE-ProRule" id="PRU00192"/>
    </source>
</evidence>
<dbReference type="AlphaFoldDB" id="A0A8B8UB73"/>
<feature type="region of interest" description="Disordered" evidence="3">
    <location>
        <begin position="455"/>
        <end position="599"/>
    </location>
</feature>
<dbReference type="SUPFAM" id="SSF50044">
    <property type="entry name" value="SH3-domain"/>
    <property type="match status" value="2"/>
</dbReference>
<dbReference type="InterPro" id="IPR036028">
    <property type="entry name" value="SH3-like_dom_sf"/>
</dbReference>
<dbReference type="Proteomes" id="UP000694856">
    <property type="component" value="Chromosome 13"/>
</dbReference>
<dbReference type="PANTHER" id="PTHR14167">
    <property type="entry name" value="SH3 DOMAIN-CONTAINING"/>
    <property type="match status" value="1"/>
</dbReference>
<gene>
    <name evidence="6" type="primary">SH3D21</name>
</gene>
<dbReference type="CDD" id="cd12142">
    <property type="entry name" value="SH3_D21-like"/>
    <property type="match status" value="1"/>
</dbReference>
<feature type="compositionally biased region" description="Polar residues" evidence="3">
    <location>
        <begin position="262"/>
        <end position="280"/>
    </location>
</feature>
<evidence type="ECO:0000256" key="3">
    <source>
        <dbReference type="SAM" id="MobiDB-lite"/>
    </source>
</evidence>
<dbReference type="SMART" id="SM00326">
    <property type="entry name" value="SH3"/>
    <property type="match status" value="2"/>
</dbReference>
<proteinExistence type="predicted"/>
<feature type="domain" description="SH3" evidence="4">
    <location>
        <begin position="111"/>
        <end position="172"/>
    </location>
</feature>
<feature type="compositionally biased region" description="Basic and acidic residues" evidence="3">
    <location>
        <begin position="531"/>
        <end position="574"/>
    </location>
</feature>
<dbReference type="PANTHER" id="PTHR14167:SF28">
    <property type="entry name" value="SH3 DOMAIN-CONTAINING PROTEIN 21"/>
    <property type="match status" value="1"/>
</dbReference>
<protein>
    <submittedName>
        <fullName evidence="6">SH3 domain-containing protein 21 isoform X4</fullName>
    </submittedName>
</protein>
<evidence type="ECO:0000259" key="4">
    <source>
        <dbReference type="PROSITE" id="PS50002"/>
    </source>
</evidence>
<dbReference type="Pfam" id="PF14604">
    <property type="entry name" value="SH3_9"/>
    <property type="match status" value="1"/>
</dbReference>
<evidence type="ECO:0000313" key="6">
    <source>
        <dbReference type="RefSeq" id="XP_032351846.1"/>
    </source>
</evidence>
<dbReference type="InterPro" id="IPR035468">
    <property type="entry name" value="SH3D21_SH3"/>
</dbReference>
<evidence type="ECO:0000256" key="1">
    <source>
        <dbReference type="ARBA" id="ARBA00022443"/>
    </source>
</evidence>
<dbReference type="Pfam" id="PF07653">
    <property type="entry name" value="SH3_2"/>
    <property type="match status" value="1"/>
</dbReference>
<dbReference type="InterPro" id="IPR050384">
    <property type="entry name" value="Endophilin_SH3RF"/>
</dbReference>
<dbReference type="Gene3D" id="2.30.30.40">
    <property type="entry name" value="SH3 Domains"/>
    <property type="match status" value="2"/>
</dbReference>
<sequence length="721" mass="77560">MEVLVLAGYRAQKDDELSLAPGDLVRQVCKGPAQGWLRGELRGHCGLFPECLVQEIPETLRGVGDAPRPRCARRRGLGNPHKPSVSLDPQRPPKLSSLTYDSPPDYLRTVSHPETYRVLFDYHPEAPDELALRRGDEVKVLRKTTEDKGWWEGESQGRRGVFPDNFVLPPPPIKKLAPRKVVSRESAAIKELKKMMPKTALPTVKKLVTAPTGPSKAKPSWTPSGDGQKRPSRNSRPALTGSSGSFLSGGPGHPGRRRSKIQAPQQRSAANQGEEQSSLTKAPHVNKTLTLDKAPGPEKTLSLNKAPGPEETPSQDKAPGPEETPSLDKAPGPEETPSQDKAPGPEETPSQDKAPGPEETPSQDKAPSPEETLTPDKVTTLEETPALEDDTPSPDRVFSVHEAPASEVPPEDGAPYPKMAPLEDEASTLGKVLTQEQVLSEGASTRDNTQLYHFSSEEALPNARSLEASEAQSQEEFHMPEAPSLCVGKHPLDKRDSSPLQCESKSKPGSMPALEKAHPQEEAAILLGEAPVKDETTPKEEKAPKEEVPPEEEVPPKEKEADRHLGGAEERKGETPVAGGSGEAEDSGVPYPGLHPRADADADADALRVGPGGTTAGPGARSGSGHPHPCTRGLWETQESKLCRVRVPRRPGLCGAGAGPAGPWRSWRSWPSAFLAVAPGHIWPTCGSHYRSQGPRAAIFIHRMAGEKGEWGCLLRTPAPR</sequence>
<dbReference type="GO" id="GO:0016477">
    <property type="term" value="P:cell migration"/>
    <property type="evidence" value="ECO:0007669"/>
    <property type="project" value="TreeGrafter"/>
</dbReference>
<keyword evidence="1 2" id="KW-0728">SH3 domain</keyword>
<accession>A0A8B8UB73</accession>
<feature type="region of interest" description="Disordered" evidence="3">
    <location>
        <begin position="200"/>
        <end position="430"/>
    </location>
</feature>